<reference evidence="4" key="1">
    <citation type="journal article" date="2016" name="Genome Announc.">
        <title>Draft genome sequences of fungus Aspergillus calidoustus.</title>
        <authorList>
            <person name="Horn F."/>
            <person name="Linde J."/>
            <person name="Mattern D.J."/>
            <person name="Walther G."/>
            <person name="Guthke R."/>
            <person name="Scherlach K."/>
            <person name="Martin K."/>
            <person name="Brakhage A.A."/>
            <person name="Petzke L."/>
            <person name="Valiante V."/>
        </authorList>
    </citation>
    <scope>NUCLEOTIDE SEQUENCE [LARGE SCALE GENOMIC DNA]</scope>
    <source>
        <strain evidence="4">SF006504</strain>
    </source>
</reference>
<evidence type="ECO:0000313" key="3">
    <source>
        <dbReference type="EMBL" id="CEL09095.1"/>
    </source>
</evidence>
<name>A0A0U5GD18_ASPCI</name>
<evidence type="ECO:0000313" key="4">
    <source>
        <dbReference type="Proteomes" id="UP000054771"/>
    </source>
</evidence>
<gene>
    <name evidence="3" type="ORF">ASPCAL12237</name>
</gene>
<feature type="signal peptide" evidence="2">
    <location>
        <begin position="1"/>
        <end position="25"/>
    </location>
</feature>
<organism evidence="3 4">
    <name type="scientific">Aspergillus calidoustus</name>
    <dbReference type="NCBI Taxonomy" id="454130"/>
    <lineage>
        <taxon>Eukaryota</taxon>
        <taxon>Fungi</taxon>
        <taxon>Dikarya</taxon>
        <taxon>Ascomycota</taxon>
        <taxon>Pezizomycotina</taxon>
        <taxon>Eurotiomycetes</taxon>
        <taxon>Eurotiomycetidae</taxon>
        <taxon>Eurotiales</taxon>
        <taxon>Aspergillaceae</taxon>
        <taxon>Aspergillus</taxon>
        <taxon>Aspergillus subgen. Nidulantes</taxon>
    </lineage>
</organism>
<accession>A0A0U5GD18</accession>
<evidence type="ECO:0008006" key="5">
    <source>
        <dbReference type="Google" id="ProtNLM"/>
    </source>
</evidence>
<sequence length="107" mass="11686">MRGSLTLFEWQVLAFTLMDLLPLEASAPGTTVRWERCHPASGPTSINSEHASADGLTANRHDPNGAAAVSGISARCQLNLVGMFRMPEDKWSSLHTRDREIESGTSY</sequence>
<dbReference type="EMBL" id="CDMC01000013">
    <property type="protein sequence ID" value="CEL09095.1"/>
    <property type="molecule type" value="Genomic_DNA"/>
</dbReference>
<dbReference type="AlphaFoldDB" id="A0A0U5GD18"/>
<keyword evidence="4" id="KW-1185">Reference proteome</keyword>
<evidence type="ECO:0000256" key="2">
    <source>
        <dbReference type="SAM" id="SignalP"/>
    </source>
</evidence>
<protein>
    <recommendedName>
        <fullName evidence="5">Secreted protein</fullName>
    </recommendedName>
</protein>
<evidence type="ECO:0000256" key="1">
    <source>
        <dbReference type="SAM" id="MobiDB-lite"/>
    </source>
</evidence>
<proteinExistence type="predicted"/>
<dbReference type="Proteomes" id="UP000054771">
    <property type="component" value="Unassembled WGS sequence"/>
</dbReference>
<feature type="chain" id="PRO_5006857757" description="Secreted protein" evidence="2">
    <location>
        <begin position="26"/>
        <end position="107"/>
    </location>
</feature>
<feature type="region of interest" description="Disordered" evidence="1">
    <location>
        <begin position="39"/>
        <end position="62"/>
    </location>
</feature>
<keyword evidence="2" id="KW-0732">Signal</keyword>